<name>A0ABT9G1N9_LEPDI</name>
<dbReference type="Proteomes" id="UP001235760">
    <property type="component" value="Unassembled WGS sequence"/>
</dbReference>
<dbReference type="EMBL" id="JAUZEE010000003">
    <property type="protein sequence ID" value="MDP4300404.1"/>
    <property type="molecule type" value="Genomic_DNA"/>
</dbReference>
<evidence type="ECO:0000313" key="1">
    <source>
        <dbReference type="EMBL" id="MDP4300404.1"/>
    </source>
</evidence>
<keyword evidence="2" id="KW-1185">Reference proteome</keyword>
<protein>
    <submittedName>
        <fullName evidence="1">Uncharacterized protein</fullName>
    </submittedName>
</protein>
<organism evidence="1 2">
    <name type="scientific">Leptothrix discophora</name>
    <dbReference type="NCBI Taxonomy" id="89"/>
    <lineage>
        <taxon>Bacteria</taxon>
        <taxon>Pseudomonadati</taxon>
        <taxon>Pseudomonadota</taxon>
        <taxon>Betaproteobacteria</taxon>
        <taxon>Burkholderiales</taxon>
        <taxon>Sphaerotilaceae</taxon>
        <taxon>Leptothrix</taxon>
    </lineage>
</organism>
<sequence>MTWMAVSIGQVIDPHGDRRAEAWPDVAELSGMLSRQSAPGDTIACAS</sequence>
<comment type="caution">
    <text evidence="1">The sequence shown here is derived from an EMBL/GenBank/DDBJ whole genome shotgun (WGS) entry which is preliminary data.</text>
</comment>
<accession>A0ABT9G1N9</accession>
<gene>
    <name evidence="1" type="ORF">Q8X39_07120</name>
</gene>
<proteinExistence type="predicted"/>
<dbReference type="RefSeq" id="WP_305748963.1">
    <property type="nucleotide sequence ID" value="NZ_JAUZEE010000003.1"/>
</dbReference>
<reference evidence="1 2" key="1">
    <citation type="submission" date="2023-08" db="EMBL/GenBank/DDBJ databases">
        <authorList>
            <person name="Roldan D.M."/>
            <person name="Menes R.J."/>
        </authorList>
    </citation>
    <scope>NUCLEOTIDE SEQUENCE [LARGE SCALE GENOMIC DNA]</scope>
    <source>
        <strain evidence="1 2">CCM 2812</strain>
    </source>
</reference>
<evidence type="ECO:0000313" key="2">
    <source>
        <dbReference type="Proteomes" id="UP001235760"/>
    </source>
</evidence>